<keyword evidence="2" id="KW-1185">Reference proteome</keyword>
<dbReference type="AlphaFoldDB" id="A0A1C4ZQW8"/>
<dbReference type="Pfam" id="PF19371">
    <property type="entry name" value="DUF5946"/>
    <property type="match status" value="1"/>
</dbReference>
<sequence length="120" mass="12772">MSLISCPGCGLVHIDRGLPAVPDRAATGECAAEAGAVQAAFYAPDLLGYRQYVVDAYACLHADPSTRIGVQATALCLMTMDLYLECGQPVSEGSILHQEMMCGLVRTSSPPWRHRISMGS</sequence>
<dbReference type="Proteomes" id="UP000198242">
    <property type="component" value="Chromosome I"/>
</dbReference>
<accession>A0A1C4ZQW8</accession>
<name>A0A1C4ZQW8_MICVI</name>
<dbReference type="InterPro" id="IPR045990">
    <property type="entry name" value="DUF5946"/>
</dbReference>
<gene>
    <name evidence="1" type="ORF">GA0074695_5960</name>
</gene>
<protein>
    <submittedName>
        <fullName evidence="1">Uncharacterized protein</fullName>
    </submittedName>
</protein>
<dbReference type="EMBL" id="LT607411">
    <property type="protein sequence ID" value="SCF35309.1"/>
    <property type="molecule type" value="Genomic_DNA"/>
</dbReference>
<proteinExistence type="predicted"/>
<evidence type="ECO:0000313" key="1">
    <source>
        <dbReference type="EMBL" id="SCF35309.1"/>
    </source>
</evidence>
<evidence type="ECO:0000313" key="2">
    <source>
        <dbReference type="Proteomes" id="UP000198242"/>
    </source>
</evidence>
<organism evidence="1 2">
    <name type="scientific">Micromonospora viridifaciens</name>
    <dbReference type="NCBI Taxonomy" id="1881"/>
    <lineage>
        <taxon>Bacteria</taxon>
        <taxon>Bacillati</taxon>
        <taxon>Actinomycetota</taxon>
        <taxon>Actinomycetes</taxon>
        <taxon>Micromonosporales</taxon>
        <taxon>Micromonosporaceae</taxon>
        <taxon>Micromonospora</taxon>
    </lineage>
</organism>
<reference evidence="2" key="1">
    <citation type="submission" date="2016-06" db="EMBL/GenBank/DDBJ databases">
        <authorList>
            <person name="Varghese N."/>
            <person name="Submissions Spin"/>
        </authorList>
    </citation>
    <scope>NUCLEOTIDE SEQUENCE [LARGE SCALE GENOMIC DNA]</scope>
    <source>
        <strain evidence="2">DSM 43909</strain>
    </source>
</reference>